<dbReference type="PRINTS" id="PR00080">
    <property type="entry name" value="SDRFAMILY"/>
</dbReference>
<dbReference type="PANTHER" id="PTHR42760:SF133">
    <property type="entry name" value="3-OXOACYL-[ACYL-CARRIER-PROTEIN] REDUCTASE"/>
    <property type="match status" value="1"/>
</dbReference>
<evidence type="ECO:0000313" key="5">
    <source>
        <dbReference type="EMBL" id="PPH79058.1"/>
    </source>
</evidence>
<keyword evidence="2" id="KW-0560">Oxidoreductase</keyword>
<dbReference type="SUPFAM" id="SSF51735">
    <property type="entry name" value="NAD(P)-binding Rossmann-fold domains"/>
    <property type="match status" value="1"/>
</dbReference>
<dbReference type="EMBL" id="PSVT01000004">
    <property type="protein sequence ID" value="PPH79058.1"/>
    <property type="molecule type" value="Genomic_DNA"/>
</dbReference>
<dbReference type="InterPro" id="IPR020904">
    <property type="entry name" value="Sc_DH/Rdtase_CS"/>
</dbReference>
<feature type="domain" description="Ketoreductase" evidence="3">
    <location>
        <begin position="86"/>
        <end position="258"/>
    </location>
</feature>
<evidence type="ECO:0000259" key="3">
    <source>
        <dbReference type="SMART" id="SM00822"/>
    </source>
</evidence>
<keyword evidence="7" id="KW-1185">Reference proteome</keyword>
<comment type="caution">
    <text evidence="4">The sequence shown here is derived from an EMBL/GenBank/DDBJ whole genome shotgun (WGS) entry which is preliminary data.</text>
</comment>
<accession>A0ABD6W9V0</accession>
<evidence type="ECO:0000313" key="6">
    <source>
        <dbReference type="Proteomes" id="UP000237881"/>
    </source>
</evidence>
<dbReference type="SMART" id="SM00822">
    <property type="entry name" value="PKS_KR"/>
    <property type="match status" value="1"/>
</dbReference>
<dbReference type="InterPro" id="IPR002347">
    <property type="entry name" value="SDR_fam"/>
</dbReference>
<dbReference type="PRINTS" id="PR00081">
    <property type="entry name" value="GDHRDH"/>
</dbReference>
<name>A0ABD6W9V0_RATRA</name>
<dbReference type="Proteomes" id="UP000239698">
    <property type="component" value="Unassembled WGS sequence"/>
</dbReference>
<dbReference type="Gene3D" id="3.40.50.720">
    <property type="entry name" value="NAD(P)-binding Rossmann-like Domain"/>
    <property type="match status" value="1"/>
</dbReference>
<gene>
    <name evidence="4" type="ORF">C5C04_06950</name>
    <name evidence="5" type="ORF">C5C40_03730</name>
</gene>
<dbReference type="FunFam" id="3.40.50.720:FF:000084">
    <property type="entry name" value="Short-chain dehydrogenase reductase"/>
    <property type="match status" value="1"/>
</dbReference>
<dbReference type="CDD" id="cd05233">
    <property type="entry name" value="SDR_c"/>
    <property type="match status" value="1"/>
</dbReference>
<dbReference type="InterPro" id="IPR036291">
    <property type="entry name" value="NAD(P)-bd_dom_sf"/>
</dbReference>
<dbReference type="PANTHER" id="PTHR42760">
    <property type="entry name" value="SHORT-CHAIN DEHYDROGENASES/REDUCTASES FAMILY MEMBER"/>
    <property type="match status" value="1"/>
</dbReference>
<reference evidence="6 7" key="1">
    <citation type="submission" date="2018-02" db="EMBL/GenBank/DDBJ databases">
        <title>Bacteriophage NCPPB3778 and a type I-E CRISPR drive the evolution of the US Biological Select Agent, Rathayibacter toxicus.</title>
        <authorList>
            <person name="Davis E.W.II."/>
            <person name="Tabima J.F."/>
            <person name="Weisberg A.J."/>
            <person name="Lopes L.D."/>
            <person name="Wiseman M.S."/>
            <person name="Wiseman M.S."/>
            <person name="Pupko T."/>
            <person name="Belcher M.S."/>
            <person name="Sechler A.J."/>
            <person name="Tancos M.A."/>
            <person name="Schroeder B.K."/>
            <person name="Murray T.D."/>
            <person name="Luster D.G."/>
            <person name="Schneider W.L."/>
            <person name="Rogers E."/>
            <person name="Andreote F.D."/>
            <person name="Grunwald N.J."/>
            <person name="Putnam M.L."/>
            <person name="Chang J.H."/>
        </authorList>
    </citation>
    <scope>NUCLEOTIDE SEQUENCE [LARGE SCALE GENOMIC DNA]</scope>
    <source>
        <strain evidence="5 7">AY1D6</strain>
        <strain evidence="4 6">AY1I9</strain>
    </source>
</reference>
<organism evidence="4 6">
    <name type="scientific">Rathayibacter rathayi</name>
    <name type="common">Corynebacterium rathayi</name>
    <dbReference type="NCBI Taxonomy" id="33887"/>
    <lineage>
        <taxon>Bacteria</taxon>
        <taxon>Bacillati</taxon>
        <taxon>Actinomycetota</taxon>
        <taxon>Actinomycetes</taxon>
        <taxon>Micrococcales</taxon>
        <taxon>Microbacteriaceae</taxon>
        <taxon>Rathayibacter</taxon>
    </lineage>
</organism>
<evidence type="ECO:0000313" key="4">
    <source>
        <dbReference type="EMBL" id="PPF14332.1"/>
    </source>
</evidence>
<comment type="similarity">
    <text evidence="1">Belongs to the short-chain dehydrogenases/reductases (SDR) family.</text>
</comment>
<dbReference type="EMBL" id="PSUL01000012">
    <property type="protein sequence ID" value="PPF14332.1"/>
    <property type="molecule type" value="Genomic_DNA"/>
</dbReference>
<dbReference type="Pfam" id="PF13561">
    <property type="entry name" value="adh_short_C2"/>
    <property type="match status" value="1"/>
</dbReference>
<evidence type="ECO:0000313" key="7">
    <source>
        <dbReference type="Proteomes" id="UP000239698"/>
    </source>
</evidence>
<evidence type="ECO:0000256" key="1">
    <source>
        <dbReference type="ARBA" id="ARBA00006484"/>
    </source>
</evidence>
<dbReference type="InterPro" id="IPR057326">
    <property type="entry name" value="KR_dom"/>
</dbReference>
<sequence>MVMQKGADSTRAKAPFGFRVRDRACGRVADRDNQAEGALFADGRQDVRYFGHAEPISRCEKCVQHTRYPANTLSSTVHPAEVNVKKLAVVFGASRGIGAATARCYLANGFEVVGTHRGSGPPEGVQGVEADVRDQASVRTVFRHARAMSVETTLDTVVVNAGIVRQDLLVRMRDEDLREVFETNTFGAFNVVRAAVREMNRLGGGSIVLVASESARAGIPGGSHYTASKAALEGLARSAMWEYGSVGIRFNVVSPGATETDMFSLVSKENRAAHVARTPLGRIGRPEEIASVIYWVSQSTYMTGATIPVTGGEGLGL</sequence>
<dbReference type="GO" id="GO:0016616">
    <property type="term" value="F:oxidoreductase activity, acting on the CH-OH group of donors, NAD or NADP as acceptor"/>
    <property type="evidence" value="ECO:0007669"/>
    <property type="project" value="UniProtKB-ARBA"/>
</dbReference>
<dbReference type="KEGG" id="rry:C1O28_11890"/>
<proteinExistence type="inferred from homology"/>
<protein>
    <submittedName>
        <fullName evidence="4">Beta-ketoacyl-ACP reductase</fullName>
    </submittedName>
</protein>
<dbReference type="Proteomes" id="UP000237881">
    <property type="component" value="Unassembled WGS sequence"/>
</dbReference>
<dbReference type="PROSITE" id="PS00061">
    <property type="entry name" value="ADH_SHORT"/>
    <property type="match status" value="1"/>
</dbReference>
<evidence type="ECO:0000256" key="2">
    <source>
        <dbReference type="ARBA" id="ARBA00023002"/>
    </source>
</evidence>
<dbReference type="AlphaFoldDB" id="A0ABD6W9V0"/>